<evidence type="ECO:0000259" key="5">
    <source>
        <dbReference type="Pfam" id="PF02885"/>
    </source>
</evidence>
<feature type="compositionally biased region" description="Polar residues" evidence="3">
    <location>
        <begin position="8"/>
        <end position="17"/>
    </location>
</feature>
<dbReference type="InterPro" id="IPR005940">
    <property type="entry name" value="Anthranilate_Pribosyl_Tfrase"/>
</dbReference>
<name>A0ABR1P112_DIAER</name>
<comment type="caution">
    <text evidence="6">The sequence shown here is derived from an EMBL/GenBank/DDBJ whole genome shotgun (WGS) entry which is preliminary data.</text>
</comment>
<organism evidence="6 7">
    <name type="scientific">Diaporthe eres</name>
    <name type="common">Phomopsis oblonga</name>
    <dbReference type="NCBI Taxonomy" id="83184"/>
    <lineage>
        <taxon>Eukaryota</taxon>
        <taxon>Fungi</taxon>
        <taxon>Dikarya</taxon>
        <taxon>Ascomycota</taxon>
        <taxon>Pezizomycotina</taxon>
        <taxon>Sordariomycetes</taxon>
        <taxon>Sordariomycetidae</taxon>
        <taxon>Diaporthales</taxon>
        <taxon>Diaporthaceae</taxon>
        <taxon>Diaporthe</taxon>
        <taxon>Diaporthe eres species complex</taxon>
    </lineage>
</organism>
<dbReference type="Pfam" id="PF00591">
    <property type="entry name" value="Glycos_transf_3"/>
    <property type="match status" value="1"/>
</dbReference>
<dbReference type="InterPro" id="IPR036320">
    <property type="entry name" value="Glycosyl_Trfase_fam3_N_dom_sf"/>
</dbReference>
<proteinExistence type="predicted"/>
<dbReference type="GO" id="GO:0016757">
    <property type="term" value="F:glycosyltransferase activity"/>
    <property type="evidence" value="ECO:0007669"/>
    <property type="project" value="UniProtKB-KW"/>
</dbReference>
<keyword evidence="1 6" id="KW-0328">Glycosyltransferase</keyword>
<dbReference type="Gene3D" id="3.40.1030.10">
    <property type="entry name" value="Nucleoside phosphorylase/phosphoribosyltransferase catalytic domain"/>
    <property type="match status" value="1"/>
</dbReference>
<dbReference type="Gene3D" id="1.20.970.10">
    <property type="entry name" value="Transferase, Pyrimidine Nucleoside Phosphorylase, Chain C"/>
    <property type="match status" value="1"/>
</dbReference>
<dbReference type="EMBL" id="JAKNSF020000062">
    <property type="protein sequence ID" value="KAK7723226.1"/>
    <property type="molecule type" value="Genomic_DNA"/>
</dbReference>
<feature type="domain" description="Glycosyl transferase family 3 N-terminal" evidence="5">
    <location>
        <begin position="37"/>
        <end position="102"/>
    </location>
</feature>
<feature type="domain" description="Glycosyl transferase family 3" evidence="4">
    <location>
        <begin position="128"/>
        <end position="419"/>
    </location>
</feature>
<evidence type="ECO:0000256" key="1">
    <source>
        <dbReference type="ARBA" id="ARBA00022676"/>
    </source>
</evidence>
<gene>
    <name evidence="6" type="primary">TRP4</name>
    <name evidence="6" type="ORF">SLS63_009001</name>
</gene>
<reference evidence="6 7" key="1">
    <citation type="submission" date="2024-02" db="EMBL/GenBank/DDBJ databases">
        <title>De novo assembly and annotation of 12 fungi associated with fruit tree decline syndrome in Ontario, Canada.</title>
        <authorList>
            <person name="Sulman M."/>
            <person name="Ellouze W."/>
            <person name="Ilyukhin E."/>
        </authorList>
    </citation>
    <scope>NUCLEOTIDE SEQUENCE [LARGE SCALE GENOMIC DNA]</scope>
    <source>
        <strain evidence="6 7">M169</strain>
    </source>
</reference>
<evidence type="ECO:0000259" key="4">
    <source>
        <dbReference type="Pfam" id="PF00591"/>
    </source>
</evidence>
<evidence type="ECO:0000313" key="7">
    <source>
        <dbReference type="Proteomes" id="UP001430848"/>
    </source>
</evidence>
<sequence length="438" mass="47546">MAAPTPDLRSTLQSESQPDLIEATAGAPQPPPVVDIKPLLARLWPRHSDVTASEISDAIEHFFTDRIDDVQTGALLMCLHFTGLDRDPQVLSQCAQKMLRAAARVDSQLLQRVIETRGRREGSYAGGFCDIVGTGGDSHNTFNISTTASILASSLLLVSKHGNRASTSKSGSADLIANMRFPTPPDMSAVEPDKIGHIYSKTNYAFLFAPSFHPGMRFVSPTRKKLPWRTIFNLLGPLANPMDVHDRPMLEARVIGVARKDLGPVFAEALRLNGVRKAMVVCGDEELDEVSCAGPTLCWRLSEGAAAGEVEIQHFRLAPEDFGLTRHPLNTVSPGKEPAENAKILKSILKDELADDDPILEFVLINTAALFVVSGVCDADSSALGHGDDGNVLREAGPGGGRWKEGVRRARWAIKSGEAWRQWEAFVQVTNDLKSGRS</sequence>
<dbReference type="PANTHER" id="PTHR43285">
    <property type="entry name" value="ANTHRANILATE PHOSPHORIBOSYLTRANSFERASE"/>
    <property type="match status" value="1"/>
</dbReference>
<protein>
    <submittedName>
        <fullName evidence="6">Anthranilate phosphoribosyltransferase</fullName>
    </submittedName>
</protein>
<dbReference type="SUPFAM" id="SSF52418">
    <property type="entry name" value="Nucleoside phosphorylase/phosphoribosyltransferase catalytic domain"/>
    <property type="match status" value="1"/>
</dbReference>
<dbReference type="SUPFAM" id="SSF47648">
    <property type="entry name" value="Nucleoside phosphorylase/phosphoribosyltransferase N-terminal domain"/>
    <property type="match status" value="1"/>
</dbReference>
<evidence type="ECO:0000313" key="6">
    <source>
        <dbReference type="EMBL" id="KAK7723226.1"/>
    </source>
</evidence>
<feature type="region of interest" description="Disordered" evidence="3">
    <location>
        <begin position="1"/>
        <end position="28"/>
    </location>
</feature>
<dbReference type="NCBIfam" id="TIGR01245">
    <property type="entry name" value="trpD"/>
    <property type="match status" value="1"/>
</dbReference>
<evidence type="ECO:0000256" key="3">
    <source>
        <dbReference type="SAM" id="MobiDB-lite"/>
    </source>
</evidence>
<dbReference type="InterPro" id="IPR035902">
    <property type="entry name" value="Nuc_phospho_transferase"/>
</dbReference>
<dbReference type="PANTHER" id="PTHR43285:SF2">
    <property type="entry name" value="ANTHRANILATE PHOSPHORIBOSYLTRANSFERASE"/>
    <property type="match status" value="1"/>
</dbReference>
<dbReference type="InterPro" id="IPR017459">
    <property type="entry name" value="Glycosyl_Trfase_fam3_N_dom"/>
</dbReference>
<keyword evidence="2" id="KW-0808">Transferase</keyword>
<keyword evidence="7" id="KW-1185">Reference proteome</keyword>
<dbReference type="Pfam" id="PF02885">
    <property type="entry name" value="Glycos_trans_3N"/>
    <property type="match status" value="1"/>
</dbReference>
<evidence type="ECO:0000256" key="2">
    <source>
        <dbReference type="ARBA" id="ARBA00022679"/>
    </source>
</evidence>
<dbReference type="InterPro" id="IPR000312">
    <property type="entry name" value="Glycosyl_Trfase_fam3"/>
</dbReference>
<dbReference type="Proteomes" id="UP001430848">
    <property type="component" value="Unassembled WGS sequence"/>
</dbReference>
<accession>A0ABR1P112</accession>